<evidence type="ECO:0000259" key="2">
    <source>
        <dbReference type="Pfam" id="PF10131"/>
    </source>
</evidence>
<feature type="transmembrane region" description="Helical" evidence="1">
    <location>
        <begin position="228"/>
        <end position="246"/>
    </location>
</feature>
<comment type="caution">
    <text evidence="3">The sequence shown here is derived from an EMBL/GenBank/DDBJ whole genome shotgun (WGS) entry which is preliminary data.</text>
</comment>
<organism evidence="3 4">
    <name type="scientific">Coprococcus eutactus</name>
    <dbReference type="NCBI Taxonomy" id="33043"/>
    <lineage>
        <taxon>Bacteria</taxon>
        <taxon>Bacillati</taxon>
        <taxon>Bacillota</taxon>
        <taxon>Clostridia</taxon>
        <taxon>Lachnospirales</taxon>
        <taxon>Lachnospiraceae</taxon>
        <taxon>Coprococcus</taxon>
    </lineage>
</organism>
<feature type="transmembrane region" description="Helical" evidence="1">
    <location>
        <begin position="286"/>
        <end position="306"/>
    </location>
</feature>
<sequence>MTEKDKLSRRKLNIYFALGVVVLAALAAVGVIHFKNVVTEPSGNDVWGHMYKSEYLYKALKRGQIYPLYDETWYNGIQLYRYWPPLSYYITALLMCFTGGNVINAYYLLFGVYIFFGGLAFLLIGRRIGRPVFGTALAVLWFFMPENARMYIDEGNMPRMVVSFLLPYLIYFIWVYLREEKRWALAGILIFTMLITVTHIMMIAMIGIGTFLFLLFDHHRKMGIRRQVIILLTMICGILIMGVWLVPSLSGGISSMDSEAASDVMTMWMSDLSSSLNPLNRINGDIGAFYFGISVVLLSIAGILLADNKKKSGFILALVILVLTTPDVLPILRKMPMSQALWMTRFTVIAYGFFFLSLIEWERLRKPFVIASVIILVVDAIPSFTFERYSVPANDDGVAVAGLLRDNTSQRASLMDLSSLGSYPSYGVCTDGGASYTFGWAWQGAATADNIMLLNQALENEQYDYLFDRSVELGDDTVAIDRKYIGAKGKTLDDVTASAKKSGYTLTYESDKVCLFKLDGPEEFGVVTQYDGIVIGDYADGITLAFPSFKAGMSSNIEDYSTDELKSYHTVILTGFSYDTRQKAEEMVRSLADSGVNVVIDMTHVPADSATRQHVFLGVTDMSVSLKSSYPIFSYDGEQISTTGFPDDMSEWNTGYITGAMNVTGTFAYEMEQLAFAATDENSQNIKYVGLNLLYYYSVTGDSGAEKIVEDILGVSPEDLPERTLIPISSEITDGGMVITVNDAPADIADGAVINTTLAYQDIFVSDSEIMDENNMLCVGTGVTNIKFKYPLFWPGVLVSIVGFCGMSAIWILACKDYGKKKD</sequence>
<name>A0AAI9NXJ8_9FIRM</name>
<dbReference type="Pfam" id="PF10131">
    <property type="entry name" value="PTPS_related"/>
    <property type="match status" value="1"/>
</dbReference>
<feature type="transmembrane region" description="Helical" evidence="1">
    <location>
        <begin position="106"/>
        <end position="125"/>
    </location>
</feature>
<feature type="transmembrane region" description="Helical" evidence="1">
    <location>
        <begin position="313"/>
        <end position="333"/>
    </location>
</feature>
<proteinExistence type="predicted"/>
<protein>
    <submittedName>
        <fullName evidence="3">6-pyruvoyl tetrahydrobiopterin synthase</fullName>
    </submittedName>
</protein>
<dbReference type="AlphaFoldDB" id="A0AAI9NXJ8"/>
<dbReference type="EMBL" id="BLYL01000001">
    <property type="protein sequence ID" value="GFO93271.1"/>
    <property type="molecule type" value="Genomic_DNA"/>
</dbReference>
<feature type="transmembrane region" description="Helical" evidence="1">
    <location>
        <begin position="160"/>
        <end position="177"/>
    </location>
</feature>
<accession>A0AAI9NXJ8</accession>
<feature type="transmembrane region" description="Helical" evidence="1">
    <location>
        <begin position="792"/>
        <end position="814"/>
    </location>
</feature>
<evidence type="ECO:0000313" key="4">
    <source>
        <dbReference type="Proteomes" id="UP000660047"/>
    </source>
</evidence>
<gene>
    <name evidence="3" type="ORF">COEU31_03170</name>
</gene>
<dbReference type="Proteomes" id="UP000660047">
    <property type="component" value="Unassembled WGS sequence"/>
</dbReference>
<feature type="transmembrane region" description="Helical" evidence="1">
    <location>
        <begin position="368"/>
        <end position="386"/>
    </location>
</feature>
<reference evidence="3" key="1">
    <citation type="submission" date="2020-06" db="EMBL/GenBank/DDBJ databases">
        <title>Characterization of fructooligosaccharide metabolism and fructooligosaccharide-degrading enzymes in human commensal butyrate producers.</title>
        <authorList>
            <person name="Tanno H."/>
            <person name="Fujii T."/>
            <person name="Hirano K."/>
            <person name="Maeno S."/>
            <person name="Tonozuka T."/>
            <person name="Sakamoto M."/>
            <person name="Ohkuma M."/>
            <person name="Tochio T."/>
            <person name="Endo A."/>
        </authorList>
    </citation>
    <scope>NUCLEOTIDE SEQUENCE</scope>
    <source>
        <strain evidence="3">JCM 31265</strain>
    </source>
</reference>
<evidence type="ECO:0000256" key="1">
    <source>
        <dbReference type="SAM" id="Phobius"/>
    </source>
</evidence>
<feature type="transmembrane region" description="Helical" evidence="1">
    <location>
        <begin position="339"/>
        <end position="361"/>
    </location>
</feature>
<keyword evidence="1" id="KW-0472">Membrane</keyword>
<feature type="transmembrane region" description="Helical" evidence="1">
    <location>
        <begin position="183"/>
        <end position="216"/>
    </location>
</feature>
<keyword evidence="1" id="KW-0812">Transmembrane</keyword>
<dbReference type="RefSeq" id="WP_022216362.1">
    <property type="nucleotide sequence ID" value="NZ_BLYL01000001.1"/>
</dbReference>
<feature type="transmembrane region" description="Helical" evidence="1">
    <location>
        <begin position="12"/>
        <end position="34"/>
    </location>
</feature>
<keyword evidence="1" id="KW-1133">Transmembrane helix</keyword>
<dbReference type="InterPro" id="IPR018776">
    <property type="entry name" value="Membrane_prot_PTPS-rel_domain"/>
</dbReference>
<feature type="domain" description="Membrane protein 6-pyruvoyl-tetrahydropterin synthase-related" evidence="2">
    <location>
        <begin position="80"/>
        <end position="695"/>
    </location>
</feature>
<evidence type="ECO:0000313" key="3">
    <source>
        <dbReference type="EMBL" id="GFO93271.1"/>
    </source>
</evidence>